<feature type="non-terminal residue" evidence="1">
    <location>
        <position position="1"/>
    </location>
</feature>
<dbReference type="Proteomes" id="UP000078541">
    <property type="component" value="Unassembled WGS sequence"/>
</dbReference>
<proteinExistence type="predicted"/>
<organism evidence="1 2">
    <name type="scientific">Trachymyrmex septentrionalis</name>
    <dbReference type="NCBI Taxonomy" id="34720"/>
    <lineage>
        <taxon>Eukaryota</taxon>
        <taxon>Metazoa</taxon>
        <taxon>Ecdysozoa</taxon>
        <taxon>Arthropoda</taxon>
        <taxon>Hexapoda</taxon>
        <taxon>Insecta</taxon>
        <taxon>Pterygota</taxon>
        <taxon>Neoptera</taxon>
        <taxon>Endopterygota</taxon>
        <taxon>Hymenoptera</taxon>
        <taxon>Apocrita</taxon>
        <taxon>Aculeata</taxon>
        <taxon>Formicoidea</taxon>
        <taxon>Formicidae</taxon>
        <taxon>Myrmicinae</taxon>
        <taxon>Trachymyrmex</taxon>
    </lineage>
</organism>
<sequence>RLIVLAGHVDNDGGCSGSAYSDPYGIWGNVVVLSRLKVTLQDYIADVRINDEAYERHAFFHTFSHTFSKPGYISHILMRRYALTLTVYKFLDIGIVVGFTSHVEITICDNRGNCIILPHATRKAFIERRADVERLMQSTVPSSSSPIQDLNVELIKVCDTKNVKLSSSSPIQDLNVKLIKVCDTKNVKLSLCLLVYEINNRTLFI</sequence>
<dbReference type="Pfam" id="PF24664">
    <property type="entry name" value="Monjiviricetes_fusion"/>
    <property type="match status" value="1"/>
</dbReference>
<accession>A0A151JW52</accession>
<gene>
    <name evidence="1" type="ORF">ALC56_07099</name>
</gene>
<dbReference type="EMBL" id="KQ981661">
    <property type="protein sequence ID" value="KYN38522.1"/>
    <property type="molecule type" value="Genomic_DNA"/>
</dbReference>
<name>A0A151JW52_9HYME</name>
<keyword evidence="2" id="KW-1185">Reference proteome</keyword>
<evidence type="ECO:0000313" key="1">
    <source>
        <dbReference type="EMBL" id="KYN38522.1"/>
    </source>
</evidence>
<evidence type="ECO:0000313" key="2">
    <source>
        <dbReference type="Proteomes" id="UP000078541"/>
    </source>
</evidence>
<reference evidence="1 2" key="1">
    <citation type="submission" date="2016-03" db="EMBL/GenBank/DDBJ databases">
        <title>Trachymyrmex septentrionalis WGS genome.</title>
        <authorList>
            <person name="Nygaard S."/>
            <person name="Hu H."/>
            <person name="Boomsma J."/>
            <person name="Zhang G."/>
        </authorList>
    </citation>
    <scope>NUCLEOTIDE SEQUENCE [LARGE SCALE GENOMIC DNA]</scope>
    <source>
        <strain evidence="1">Tsep2-gDNA-1</strain>
        <tissue evidence="1">Whole body</tissue>
    </source>
</reference>
<dbReference type="AlphaFoldDB" id="A0A151JW52"/>
<protein>
    <submittedName>
        <fullName evidence="1">Uncharacterized protein</fullName>
    </submittedName>
</protein>